<dbReference type="Pfam" id="PF12706">
    <property type="entry name" value="Lactamase_B_2"/>
    <property type="match status" value="1"/>
</dbReference>
<dbReference type="SUPFAM" id="SSF56281">
    <property type="entry name" value="Metallo-hydrolase/oxidoreductase"/>
    <property type="match status" value="1"/>
</dbReference>
<feature type="non-terminal residue" evidence="2">
    <location>
        <position position="1"/>
    </location>
</feature>
<dbReference type="Gene3D" id="3.60.15.10">
    <property type="entry name" value="Ribonuclease Z/Hydroxyacylglutathione hydrolase-like"/>
    <property type="match status" value="1"/>
</dbReference>
<dbReference type="PANTHER" id="PTHR42663">
    <property type="entry name" value="HYDROLASE C777.06C-RELATED-RELATED"/>
    <property type="match status" value="1"/>
</dbReference>
<reference evidence="2" key="1">
    <citation type="journal article" date="2014" name="Front. Microbiol.">
        <title>High frequency of phylogenetically diverse reductive dehalogenase-homologous genes in deep subseafloor sedimentary metagenomes.</title>
        <authorList>
            <person name="Kawai M."/>
            <person name="Futagami T."/>
            <person name="Toyoda A."/>
            <person name="Takaki Y."/>
            <person name="Nishi S."/>
            <person name="Hori S."/>
            <person name="Arai W."/>
            <person name="Tsubouchi T."/>
            <person name="Morono Y."/>
            <person name="Uchiyama I."/>
            <person name="Ito T."/>
            <person name="Fujiyama A."/>
            <person name="Inagaki F."/>
            <person name="Takami H."/>
        </authorList>
    </citation>
    <scope>NUCLEOTIDE SEQUENCE</scope>
    <source>
        <strain evidence="2">Expedition CK06-06</strain>
    </source>
</reference>
<dbReference type="PANTHER" id="PTHR42663:SF6">
    <property type="entry name" value="HYDROLASE C777.06C-RELATED"/>
    <property type="match status" value="1"/>
</dbReference>
<sequence>RHLDHSADVNIMVEAMTQGGFKQHGWLFTPADALDTEPVIFSYLKDYLEGIEVLEEGKSYSIGTVSFATPIRHIHPVETYGMRFTTGEHTFSYITDTRYFDGLCRSYGGELLIINVVLLEPKPPIDHLSVPDARHIITELKPKVAILTHFGMNVWRAKPWEIAQKLSQETGVKVIAARDGMRFELSQLDDSQS</sequence>
<evidence type="ECO:0000313" key="2">
    <source>
        <dbReference type="EMBL" id="GAH76992.1"/>
    </source>
</evidence>
<accession>X1I5P1</accession>
<protein>
    <recommendedName>
        <fullName evidence="1">Metallo-beta-lactamase domain-containing protein</fullName>
    </recommendedName>
</protein>
<evidence type="ECO:0000259" key="1">
    <source>
        <dbReference type="Pfam" id="PF12706"/>
    </source>
</evidence>
<proteinExistence type="predicted"/>
<dbReference type="InterPro" id="IPR001279">
    <property type="entry name" value="Metallo-B-lactamas"/>
</dbReference>
<organism evidence="2">
    <name type="scientific">marine sediment metagenome</name>
    <dbReference type="NCBI Taxonomy" id="412755"/>
    <lineage>
        <taxon>unclassified sequences</taxon>
        <taxon>metagenomes</taxon>
        <taxon>ecological metagenomes</taxon>
    </lineage>
</organism>
<name>X1I5P1_9ZZZZ</name>
<comment type="caution">
    <text evidence="2">The sequence shown here is derived from an EMBL/GenBank/DDBJ whole genome shotgun (WGS) entry which is preliminary data.</text>
</comment>
<feature type="domain" description="Metallo-beta-lactamase" evidence="1">
    <location>
        <begin position="2"/>
        <end position="150"/>
    </location>
</feature>
<dbReference type="AlphaFoldDB" id="X1I5P1"/>
<gene>
    <name evidence="2" type="ORF">S03H2_64140</name>
</gene>
<dbReference type="InterPro" id="IPR036866">
    <property type="entry name" value="RibonucZ/Hydroxyglut_hydro"/>
</dbReference>
<dbReference type="EMBL" id="BARU01041629">
    <property type="protein sequence ID" value="GAH76992.1"/>
    <property type="molecule type" value="Genomic_DNA"/>
</dbReference>